<dbReference type="SUPFAM" id="SSF140804">
    <property type="entry name" value="YidB-like"/>
    <property type="match status" value="1"/>
</dbReference>
<dbReference type="Gene3D" id="1.10.10.690">
    <property type="entry name" value="YidB-like"/>
    <property type="match status" value="1"/>
</dbReference>
<dbReference type="Pfam" id="PF20159">
    <property type="entry name" value="YidB"/>
    <property type="match status" value="1"/>
</dbReference>
<dbReference type="InterPro" id="IPR045372">
    <property type="entry name" value="YidB"/>
</dbReference>
<reference evidence="1 2" key="1">
    <citation type="submission" date="2018-01" db="EMBL/GenBank/DDBJ databases">
        <title>Whole genome analyses suggest that Burkholderia sensu lato contains two further novel genera in the rhizoxinica-symbiotica group Mycetohabitans gen. nov., and Trinickia gen. nov.: implications for the evolution of diazotrophy and nodulation in the Burkholderiaceae.</title>
        <authorList>
            <person name="Estrada-de los Santos P."/>
            <person name="Palmer M."/>
            <person name="Chavez-Ramirez B."/>
            <person name="Beukes C."/>
            <person name="Steenkamp E.T."/>
            <person name="Hirsch A.M."/>
            <person name="Manyaka P."/>
            <person name="Maluk M."/>
            <person name="Lafos M."/>
            <person name="Crook M."/>
            <person name="Gross E."/>
            <person name="Simon M.F."/>
            <person name="Bueno dos Reis Junior F."/>
            <person name="Poole P.S."/>
            <person name="Venter S.N."/>
            <person name="James E.K."/>
        </authorList>
    </citation>
    <scope>NUCLEOTIDE SEQUENCE [LARGE SCALE GENOMIC DNA]</scope>
    <source>
        <strain evidence="1 2">GIMN1.004</strain>
    </source>
</reference>
<dbReference type="RefSeq" id="WP_102643598.1">
    <property type="nucleotide sequence ID" value="NZ_PNYA01000001.1"/>
</dbReference>
<evidence type="ECO:0000313" key="2">
    <source>
        <dbReference type="Proteomes" id="UP000235616"/>
    </source>
</evidence>
<protein>
    <recommendedName>
        <fullName evidence="3">DUF937 domain-containing protein</fullName>
    </recommendedName>
</protein>
<evidence type="ECO:0000313" key="1">
    <source>
        <dbReference type="EMBL" id="PMS23892.1"/>
    </source>
</evidence>
<dbReference type="OrthoDB" id="9795283at2"/>
<name>A0A2N7W3C4_9BURK</name>
<accession>A0A2N7W3C4</accession>
<dbReference type="InterPro" id="IPR027405">
    <property type="entry name" value="YidB-like"/>
</dbReference>
<dbReference type="EMBL" id="PNYA01000001">
    <property type="protein sequence ID" value="PMS23892.1"/>
    <property type="molecule type" value="Genomic_DNA"/>
</dbReference>
<evidence type="ECO:0008006" key="3">
    <source>
        <dbReference type="Google" id="ProtNLM"/>
    </source>
</evidence>
<sequence length="149" mass="15098">MGLFDVVGSLLGNQNADGQQQNALAAVTEFINQQPDGLQGLIRQFESQGAGELIQSWIGKGANQPVSPDTLQNVVGSGPLGELAGKLGVSPEQASTLLAQVLPHVVDHGTPNGEVPQGGQLNAAGVLASIGQAGGLGSLVEGWLGKRES</sequence>
<organism evidence="1 2">
    <name type="scientific">Trinickia dabaoshanensis</name>
    <dbReference type="NCBI Taxonomy" id="564714"/>
    <lineage>
        <taxon>Bacteria</taxon>
        <taxon>Pseudomonadati</taxon>
        <taxon>Pseudomonadota</taxon>
        <taxon>Betaproteobacteria</taxon>
        <taxon>Burkholderiales</taxon>
        <taxon>Burkholderiaceae</taxon>
        <taxon>Trinickia</taxon>
    </lineage>
</organism>
<dbReference type="Proteomes" id="UP000235616">
    <property type="component" value="Unassembled WGS sequence"/>
</dbReference>
<proteinExistence type="predicted"/>
<dbReference type="AlphaFoldDB" id="A0A2N7W3C4"/>
<gene>
    <name evidence="1" type="ORF">C0Z18_01650</name>
</gene>
<comment type="caution">
    <text evidence="1">The sequence shown here is derived from an EMBL/GenBank/DDBJ whole genome shotgun (WGS) entry which is preliminary data.</text>
</comment>
<keyword evidence="2" id="KW-1185">Reference proteome</keyword>